<dbReference type="GO" id="GO:0003697">
    <property type="term" value="F:single-stranded DNA binding"/>
    <property type="evidence" value="ECO:0007669"/>
    <property type="project" value="InterPro"/>
</dbReference>
<dbReference type="EMBL" id="CAADIZ010000021">
    <property type="protein sequence ID" value="VFS23282.1"/>
    <property type="molecule type" value="Genomic_DNA"/>
</dbReference>
<dbReference type="HAMAP" id="MF_00720">
    <property type="entry name" value="PriB"/>
    <property type="match status" value="1"/>
</dbReference>
<sequence length="104" mass="10956">MNRLALSAQVLEIGPLRHTPAGVPVLEMQLSHASEVIEANLPRRVELTLAAVALGDQARMLAGTPLGASLHVEGFLAPVRKSATRLALHIQQASRQAVGIDPVA</sequence>
<dbReference type="InterPro" id="IPR012340">
    <property type="entry name" value="NA-bd_OB-fold"/>
</dbReference>
<dbReference type="EMBL" id="CAADII010000023">
    <property type="protein sequence ID" value="VFR54202.1"/>
    <property type="molecule type" value="Genomic_DNA"/>
</dbReference>
<evidence type="ECO:0000313" key="5">
    <source>
        <dbReference type="EMBL" id="VFR54202.1"/>
    </source>
</evidence>
<gene>
    <name evidence="4" type="ORF">AMP9_1494</name>
    <name evidence="5" type="ORF">BRI6_1671</name>
    <name evidence="6" type="ORF">BRI9_1726</name>
    <name evidence="7" type="ORF">IVO3_1723</name>
    <name evidence="8" type="ORF">RAN7_1663</name>
</gene>
<reference evidence="6" key="1">
    <citation type="submission" date="2019-03" db="EMBL/GenBank/DDBJ databases">
        <authorList>
            <person name="Danneels B."/>
        </authorList>
    </citation>
    <scope>NUCLEOTIDE SEQUENCE</scope>
</reference>
<dbReference type="PROSITE" id="PS50935">
    <property type="entry name" value="SSB"/>
    <property type="match status" value="1"/>
</dbReference>
<dbReference type="GO" id="GO:0006269">
    <property type="term" value="P:DNA replication, synthesis of primer"/>
    <property type="evidence" value="ECO:0007669"/>
    <property type="project" value="UniProtKB-KW"/>
</dbReference>
<dbReference type="EMBL" id="CAADIP010000047">
    <property type="protein sequence ID" value="VFR95662.1"/>
    <property type="molecule type" value="Genomic_DNA"/>
</dbReference>
<dbReference type="InterPro" id="IPR023646">
    <property type="entry name" value="Prisomal_replication_PriB"/>
</dbReference>
<accession>A0A484SW60</accession>
<dbReference type="AlphaFoldDB" id="A0A484SW60"/>
<dbReference type="Gene3D" id="2.40.50.140">
    <property type="entry name" value="Nucleic acid-binding proteins"/>
    <property type="match status" value="1"/>
</dbReference>
<evidence type="ECO:0000313" key="7">
    <source>
        <dbReference type="EMBL" id="VFR95662.1"/>
    </source>
</evidence>
<evidence type="ECO:0000256" key="3">
    <source>
        <dbReference type="ARBA" id="ARBA00023125"/>
    </source>
</evidence>
<keyword evidence="1" id="KW-0639">Primosome</keyword>
<dbReference type="Pfam" id="PF22657">
    <property type="entry name" value="SSB_1"/>
    <property type="match status" value="1"/>
</dbReference>
<dbReference type="InterPro" id="IPR000424">
    <property type="entry name" value="Primosome_PriB/ssb"/>
</dbReference>
<keyword evidence="2" id="KW-0235">DNA replication</keyword>
<dbReference type="PIRSF" id="PIRSF003135">
    <property type="entry name" value="Primosomal_n"/>
    <property type="match status" value="1"/>
</dbReference>
<dbReference type="EMBL" id="CAADIK010000016">
    <property type="protein sequence ID" value="VFR67132.1"/>
    <property type="molecule type" value="Genomic_DNA"/>
</dbReference>
<keyword evidence="3" id="KW-0238">DNA-binding</keyword>
<evidence type="ECO:0000256" key="2">
    <source>
        <dbReference type="ARBA" id="ARBA00022705"/>
    </source>
</evidence>
<dbReference type="NCBIfam" id="TIGR04418">
    <property type="entry name" value="PriB_gamma"/>
    <property type="match status" value="1"/>
</dbReference>
<evidence type="ECO:0000256" key="1">
    <source>
        <dbReference type="ARBA" id="ARBA00022515"/>
    </source>
</evidence>
<proteinExistence type="inferred from homology"/>
<dbReference type="SUPFAM" id="SSF50249">
    <property type="entry name" value="Nucleic acid-binding proteins"/>
    <property type="match status" value="1"/>
</dbReference>
<protein>
    <submittedName>
        <fullName evidence="6">Primosomal replication protein N</fullName>
    </submittedName>
</protein>
<evidence type="ECO:0000313" key="8">
    <source>
        <dbReference type="EMBL" id="VFS23282.1"/>
    </source>
</evidence>
<name>A0A484SW60_9ZZZZ</name>
<organism evidence="6">
    <name type="scientific">plant metagenome</name>
    <dbReference type="NCBI Taxonomy" id="1297885"/>
    <lineage>
        <taxon>unclassified sequences</taxon>
        <taxon>metagenomes</taxon>
        <taxon>organismal metagenomes</taxon>
    </lineage>
</organism>
<dbReference type="GO" id="GO:1990077">
    <property type="term" value="C:primosome complex"/>
    <property type="evidence" value="ECO:0007669"/>
    <property type="project" value="UniProtKB-KW"/>
</dbReference>
<evidence type="ECO:0000313" key="6">
    <source>
        <dbReference type="EMBL" id="VFR67132.1"/>
    </source>
</evidence>
<evidence type="ECO:0000313" key="4">
    <source>
        <dbReference type="EMBL" id="VFR29128.1"/>
    </source>
</evidence>
<dbReference type="EMBL" id="CAADHY010000024">
    <property type="protein sequence ID" value="VFR29128.1"/>
    <property type="molecule type" value="Genomic_DNA"/>
</dbReference>